<organism evidence="2 3">
    <name type="scientific">Zizania palustris</name>
    <name type="common">Northern wild rice</name>
    <dbReference type="NCBI Taxonomy" id="103762"/>
    <lineage>
        <taxon>Eukaryota</taxon>
        <taxon>Viridiplantae</taxon>
        <taxon>Streptophyta</taxon>
        <taxon>Embryophyta</taxon>
        <taxon>Tracheophyta</taxon>
        <taxon>Spermatophyta</taxon>
        <taxon>Magnoliopsida</taxon>
        <taxon>Liliopsida</taxon>
        <taxon>Poales</taxon>
        <taxon>Poaceae</taxon>
        <taxon>BOP clade</taxon>
        <taxon>Oryzoideae</taxon>
        <taxon>Oryzeae</taxon>
        <taxon>Zizaniinae</taxon>
        <taxon>Zizania</taxon>
    </lineage>
</organism>
<reference evidence="2" key="1">
    <citation type="journal article" date="2021" name="bioRxiv">
        <title>Whole Genome Assembly and Annotation of Northern Wild Rice, Zizania palustris L., Supports a Whole Genome Duplication in the Zizania Genus.</title>
        <authorList>
            <person name="Haas M."/>
            <person name="Kono T."/>
            <person name="Macchietto M."/>
            <person name="Millas R."/>
            <person name="McGilp L."/>
            <person name="Shao M."/>
            <person name="Duquette J."/>
            <person name="Hirsch C.N."/>
            <person name="Kimball J."/>
        </authorList>
    </citation>
    <scope>NUCLEOTIDE SEQUENCE</scope>
    <source>
        <tissue evidence="2">Fresh leaf tissue</tissue>
    </source>
</reference>
<name>A0A8J5VJK5_ZIZPA</name>
<gene>
    <name evidence="2" type="ORF">GUJ93_ZPchr0006g43920</name>
</gene>
<dbReference type="Proteomes" id="UP000729402">
    <property type="component" value="Unassembled WGS sequence"/>
</dbReference>
<dbReference type="AlphaFoldDB" id="A0A8J5VJK5"/>
<dbReference type="EMBL" id="JAAALK010000283">
    <property type="protein sequence ID" value="KAG8073577.1"/>
    <property type="molecule type" value="Genomic_DNA"/>
</dbReference>
<evidence type="ECO:0000313" key="2">
    <source>
        <dbReference type="EMBL" id="KAG8073577.1"/>
    </source>
</evidence>
<reference evidence="2" key="2">
    <citation type="submission" date="2021-02" db="EMBL/GenBank/DDBJ databases">
        <authorList>
            <person name="Kimball J.A."/>
            <person name="Haas M.W."/>
            <person name="Macchietto M."/>
            <person name="Kono T."/>
            <person name="Duquette J."/>
            <person name="Shao M."/>
        </authorList>
    </citation>
    <scope>NUCLEOTIDE SEQUENCE</scope>
    <source>
        <tissue evidence="2">Fresh leaf tissue</tissue>
    </source>
</reference>
<keyword evidence="3" id="KW-1185">Reference proteome</keyword>
<proteinExistence type="predicted"/>
<feature type="region of interest" description="Disordered" evidence="1">
    <location>
        <begin position="212"/>
        <end position="252"/>
    </location>
</feature>
<comment type="caution">
    <text evidence="2">The sequence shown here is derived from an EMBL/GenBank/DDBJ whole genome shotgun (WGS) entry which is preliminary data.</text>
</comment>
<evidence type="ECO:0000256" key="1">
    <source>
        <dbReference type="SAM" id="MobiDB-lite"/>
    </source>
</evidence>
<evidence type="ECO:0000313" key="3">
    <source>
        <dbReference type="Proteomes" id="UP000729402"/>
    </source>
</evidence>
<feature type="region of interest" description="Disordered" evidence="1">
    <location>
        <begin position="98"/>
        <end position="126"/>
    </location>
</feature>
<dbReference type="OrthoDB" id="10609655at2759"/>
<feature type="compositionally biased region" description="Low complexity" evidence="1">
    <location>
        <begin position="212"/>
        <end position="223"/>
    </location>
</feature>
<protein>
    <submittedName>
        <fullName evidence="2">Uncharacterized protein</fullName>
    </submittedName>
</protein>
<sequence length="289" mass="31072">MVDNKEEMVNRIPSGKRKGPGLMIMLNFVVHCATVDYLGPVTFNTGFGLQKCDNGSKVLLAALLCHLPRQAEPFCFFSPPPHGSPSHLKSSRPLLPAAALTRPPTSGSAPSARPGQSSPNAAAGSRVGVLPAMPPARPNLLLFCTHSLPRINACHTTVPSRPGGPWFRVRLVLPSRRVSGRRRCRGPIGCRAARPRGRCRSRSERPYRVLPVARRGPAGPGPLDRARRPTRSRSLDAIGSEDKSVENGSKAADVGQRQLNLVEECLATRIPNSQSCVHSVLFTGLALVT</sequence>
<accession>A0A8J5VJK5</accession>